<dbReference type="GO" id="GO:0090656">
    <property type="term" value="P:t-circle formation"/>
    <property type="evidence" value="ECO:0007669"/>
    <property type="project" value="TreeGrafter"/>
</dbReference>
<dbReference type="Pfam" id="PF07534">
    <property type="entry name" value="TLD"/>
    <property type="match status" value="1"/>
</dbReference>
<evidence type="ECO:0000256" key="1">
    <source>
        <dbReference type="ARBA" id="ARBA00004156"/>
    </source>
</evidence>
<feature type="region of interest" description="Disordered" evidence="7">
    <location>
        <begin position="360"/>
        <end position="381"/>
    </location>
</feature>
<dbReference type="GO" id="GO:0140664">
    <property type="term" value="F:ATP-dependent DNA damage sensor activity"/>
    <property type="evidence" value="ECO:0007669"/>
    <property type="project" value="InterPro"/>
</dbReference>
<dbReference type="GO" id="GO:0045003">
    <property type="term" value="P:double-strand break repair via synthesis-dependent strand annealing"/>
    <property type="evidence" value="ECO:0007669"/>
    <property type="project" value="TreeGrafter"/>
</dbReference>
<evidence type="ECO:0000256" key="3">
    <source>
        <dbReference type="ARBA" id="ARBA00023018"/>
    </source>
</evidence>
<dbReference type="SUPFAM" id="SSF52540">
    <property type="entry name" value="P-loop containing nucleoside triphosphate hydrolases"/>
    <property type="match status" value="1"/>
</dbReference>
<evidence type="ECO:0000256" key="2">
    <source>
        <dbReference type="ARBA" id="ARBA00004184"/>
    </source>
</evidence>
<keyword evidence="3" id="KW-0770">Synapse</keyword>
<sequence length="1014" mass="112724">MSTSGNVRSINEIWLTAETAAISDRIEFGVPAIDSAFGGGIYCGKVTEIHGAAGSGKTQLALTLVAQELITSNVEGTNGVLIYFHTGGTFPIARLCEMIEGKMEYVDPSARTDPAMVKGILKNLCIDKVTEPGVCYMSVVVTCRLQELVMKLVNMYGAKDDSRNIRLVVIDSIAPLFRSTFHSKGSGKNPRSNLLQVSSFLKRLASEMDLAILVLNEVTGGGDAALKPVGGSTNNELELCVWSADMFKYGIAASYESYGSLKTAIRRGVPDLIKQYIWIKANGADRFYIEHPNFYKHSFTTTFGQNIPEVMGEDCPTFCGGISGLQSDVLGTPVRAKDIDFSAASLDADGLSDSVYQWHRRSQHESDGGSAYDTDEESPLTRELSVASLRDNYYRHKPSRSHRSAAYADDDSAPHVRFDVGAWRDLSALPLPDVSEDAPEVDRRDPLDHYLSVLHAENSNQMMLLKAAKKKIRERQVSLSEVGRSGNMFRQFSDTSLLSSGLTLPNPPSHYPKIVNNQIPLAHKDSVTQICPRTSTIIRFLRQREQRPVLAASDVAGPRRCRILDFCARLGLLCGGRRRIQTVYVDWNTSNSDTVPEGEPPLPGELSGQDNFSAATTGDGTRTTLEDGHIQPINDNRVTAVTFQADVKEPNSTDSGYIRFPSAAGDTMLVRQATTKVFHSSVYKLSDITDYTALLTPSGVNEVKRILWCLNTSFSSTIEFLPIIPSLCCLLLVYMAPDIALCVLHCLMVKAVESARSECGERFLFVDREGFVDFVKYVLNVMRYHMRKLVAKLQLLNVDVAAWIARSVQSGFSHVLPFDHTLRIYGDFLFEGEIVLCRYCIALIKHGHDTLMKCNTQHEAEEALYNIGLDNTLDVDQLTKLAYSFRLKYYKSEVKGAPVTPYLMPVKIRAFYRPRLSSFSRIVREHKWETIWSWLLPRYRILDPRMVYSSDRHGTSMLGLVKAIKDSDRSGVASLLFIETTTRDILGVFIPTLNCEATDGLFTSPNREYVCALL</sequence>
<evidence type="ECO:0000256" key="5">
    <source>
        <dbReference type="ARBA" id="ARBA00023329"/>
    </source>
</evidence>
<dbReference type="RefSeq" id="XP_028868082.1">
    <property type="nucleotide sequence ID" value="XM_029012249.1"/>
</dbReference>
<evidence type="ECO:0000256" key="7">
    <source>
        <dbReference type="SAM" id="MobiDB-lite"/>
    </source>
</evidence>
<protein>
    <submittedName>
        <fullName evidence="9">Rab GTPase</fullName>
    </submittedName>
</protein>
<name>A0A2H6KFV4_9APIC</name>
<dbReference type="Gene3D" id="3.40.50.300">
    <property type="entry name" value="P-loop containing nucleotide triphosphate hydrolases"/>
    <property type="match status" value="1"/>
</dbReference>
<comment type="subcellular location">
    <subcellularLocation>
        <location evidence="1">Cytoplasmic vesicle membrane</location>
    </subcellularLocation>
    <subcellularLocation>
        <location evidence="2">Endomembrane system</location>
        <topology evidence="2">Peripheral membrane protein</topology>
    </subcellularLocation>
    <subcellularLocation>
        <location evidence="6">Synapse</location>
    </subcellularLocation>
</comment>
<dbReference type="GO" id="GO:0005657">
    <property type="term" value="C:replication fork"/>
    <property type="evidence" value="ECO:0007669"/>
    <property type="project" value="TreeGrafter"/>
</dbReference>
<dbReference type="AlphaFoldDB" id="A0A2H6KFV4"/>
<dbReference type="Proteomes" id="UP000236319">
    <property type="component" value="Unassembled WGS sequence"/>
</dbReference>
<dbReference type="InterPro" id="IPR013632">
    <property type="entry name" value="Rad51_C"/>
</dbReference>
<evidence type="ECO:0000256" key="6">
    <source>
        <dbReference type="ARBA" id="ARBA00034103"/>
    </source>
</evidence>
<dbReference type="GO" id="GO:0012505">
    <property type="term" value="C:endomembrane system"/>
    <property type="evidence" value="ECO:0007669"/>
    <property type="project" value="UniProtKB-SubCell"/>
</dbReference>
<comment type="caution">
    <text evidence="9">The sequence shown here is derived from an EMBL/GenBank/DDBJ whole genome shotgun (WGS) entry which is preliminary data.</text>
</comment>
<dbReference type="GO" id="GO:0000400">
    <property type="term" value="F:four-way junction DNA binding"/>
    <property type="evidence" value="ECO:0007669"/>
    <property type="project" value="TreeGrafter"/>
</dbReference>
<reference evidence="9 10" key="1">
    <citation type="journal article" date="2017" name="BMC Genomics">
        <title>Whole-genome assembly of Babesia ovata and comparative genomics between closely related pathogens.</title>
        <authorList>
            <person name="Yamagishi J."/>
            <person name="Asada M."/>
            <person name="Hakimi H."/>
            <person name="Tanaka T.Q."/>
            <person name="Sugimoto C."/>
            <person name="Kawazu S."/>
        </authorList>
    </citation>
    <scope>NUCLEOTIDE SEQUENCE [LARGE SCALE GENOMIC DNA]</scope>
    <source>
        <strain evidence="9 10">Miyake</strain>
    </source>
</reference>
<keyword evidence="4" id="KW-0472">Membrane</keyword>
<dbReference type="OrthoDB" id="26679at2759"/>
<dbReference type="InterPro" id="IPR000195">
    <property type="entry name" value="Rab-GAP-TBC_dom"/>
</dbReference>
<organism evidence="9 10">
    <name type="scientific">Babesia ovata</name>
    <dbReference type="NCBI Taxonomy" id="189622"/>
    <lineage>
        <taxon>Eukaryota</taxon>
        <taxon>Sar</taxon>
        <taxon>Alveolata</taxon>
        <taxon>Apicomplexa</taxon>
        <taxon>Aconoidasida</taxon>
        <taxon>Piroplasmida</taxon>
        <taxon>Babesiidae</taxon>
        <taxon>Babesia</taxon>
    </lineage>
</organism>
<keyword evidence="10" id="KW-1185">Reference proteome</keyword>
<dbReference type="PROSITE" id="PS50162">
    <property type="entry name" value="RECA_2"/>
    <property type="match status" value="1"/>
</dbReference>
<evidence type="ECO:0000313" key="9">
    <source>
        <dbReference type="EMBL" id="GBE61839.1"/>
    </source>
</evidence>
<dbReference type="InterPro" id="IPR006571">
    <property type="entry name" value="TLDc_dom"/>
</dbReference>
<dbReference type="InterPro" id="IPR035969">
    <property type="entry name" value="Rab-GAP_TBC_sf"/>
</dbReference>
<dbReference type="GO" id="GO:0005524">
    <property type="term" value="F:ATP binding"/>
    <property type="evidence" value="ECO:0007669"/>
    <property type="project" value="InterPro"/>
</dbReference>
<dbReference type="Pfam" id="PF08423">
    <property type="entry name" value="Rad51"/>
    <property type="match status" value="1"/>
</dbReference>
<dbReference type="PANTHER" id="PTHR46487">
    <property type="entry name" value="DNA REPAIR PROTEIN XRCC3"/>
    <property type="match status" value="1"/>
</dbReference>
<dbReference type="GO" id="GO:0033065">
    <property type="term" value="C:Rad51C-XRCC3 complex"/>
    <property type="evidence" value="ECO:0007669"/>
    <property type="project" value="TreeGrafter"/>
</dbReference>
<accession>A0A2H6KFV4</accession>
<gene>
    <name evidence="9" type="ORF">BOVATA_033320</name>
</gene>
<proteinExistence type="predicted"/>
<evidence type="ECO:0000313" key="10">
    <source>
        <dbReference type="Proteomes" id="UP000236319"/>
    </source>
</evidence>
<dbReference type="Gene3D" id="1.10.472.80">
    <property type="entry name" value="Ypt/Rab-GAP domain of gyp1p, domain 3"/>
    <property type="match status" value="1"/>
</dbReference>
<dbReference type="InterPro" id="IPR020588">
    <property type="entry name" value="RecA_ATP-bd"/>
</dbReference>
<keyword evidence="5" id="KW-0968">Cytoplasmic vesicle</keyword>
<evidence type="ECO:0000256" key="4">
    <source>
        <dbReference type="ARBA" id="ARBA00023136"/>
    </source>
</evidence>
<dbReference type="Pfam" id="PF00566">
    <property type="entry name" value="RabGAP-TBC"/>
    <property type="match status" value="1"/>
</dbReference>
<dbReference type="InterPro" id="IPR027417">
    <property type="entry name" value="P-loop_NTPase"/>
</dbReference>
<dbReference type="EMBL" id="BDSA01000003">
    <property type="protein sequence ID" value="GBE61839.1"/>
    <property type="molecule type" value="Genomic_DNA"/>
</dbReference>
<dbReference type="VEuPathDB" id="PiroplasmaDB:BOVATA_033320"/>
<dbReference type="GeneID" id="39875609"/>
<dbReference type="PANTHER" id="PTHR46487:SF1">
    <property type="entry name" value="DNA REPAIR PROTEIN XRCC3"/>
    <property type="match status" value="1"/>
</dbReference>
<feature type="domain" description="RecA family profile 1" evidence="8">
    <location>
        <begin position="22"/>
        <end position="218"/>
    </location>
</feature>
<evidence type="ECO:0000259" key="8">
    <source>
        <dbReference type="PROSITE" id="PS50162"/>
    </source>
</evidence>
<dbReference type="GO" id="GO:0000722">
    <property type="term" value="P:telomere maintenance via recombination"/>
    <property type="evidence" value="ECO:0007669"/>
    <property type="project" value="TreeGrafter"/>
</dbReference>
<dbReference type="SUPFAM" id="SSF47923">
    <property type="entry name" value="Ypt/Rab-GAP domain of gyp1p"/>
    <property type="match status" value="1"/>
</dbReference>
<dbReference type="GO" id="GO:0030659">
    <property type="term" value="C:cytoplasmic vesicle membrane"/>
    <property type="evidence" value="ECO:0007669"/>
    <property type="project" value="UniProtKB-SubCell"/>
</dbReference>
<dbReference type="GO" id="GO:0071140">
    <property type="term" value="P:resolution of mitotic recombination intermediates"/>
    <property type="evidence" value="ECO:0007669"/>
    <property type="project" value="TreeGrafter"/>
</dbReference>